<dbReference type="Gene3D" id="3.90.230.10">
    <property type="entry name" value="Creatinase/methionine aminopeptidase superfamily"/>
    <property type="match status" value="1"/>
</dbReference>
<proteinExistence type="inferred from homology"/>
<sequence length="247" mass="25996">MTITTEAELQGMKRAGFVVAETLRTLKAAVQPGVTPAELDALAGQVFRQHGATSAPRMTYGAPVNVFISVNDDIVHGLPTRRPLAAGDVVSLDVTPFVDGFVADAAVTVAVPPASPAALRLIECTGAALEAGVSAARAGQPVHAIGRAVEAEVRRRGFTVLRELFGHGVGRAIHEEPNVPNYFRPADRKKLHGGLVIAIEPMVSAGRSHRVRTLRDGWTLSTTDGGLAAHFEHTVMITGGRPLILTA</sequence>
<keyword evidence="3 6" id="KW-0645">Protease</keyword>
<organism evidence="9 10">
    <name type="scientific">Deinococcus aerolatus</name>
    <dbReference type="NCBI Taxonomy" id="522487"/>
    <lineage>
        <taxon>Bacteria</taxon>
        <taxon>Thermotogati</taxon>
        <taxon>Deinococcota</taxon>
        <taxon>Deinococci</taxon>
        <taxon>Deinococcales</taxon>
        <taxon>Deinococcaceae</taxon>
        <taxon>Deinococcus</taxon>
    </lineage>
</organism>
<reference evidence="10" key="1">
    <citation type="journal article" date="2019" name="Int. J. Syst. Evol. Microbiol.">
        <title>The Global Catalogue of Microorganisms (GCM) 10K type strain sequencing project: providing services to taxonomists for standard genome sequencing and annotation.</title>
        <authorList>
            <consortium name="The Broad Institute Genomics Platform"/>
            <consortium name="The Broad Institute Genome Sequencing Center for Infectious Disease"/>
            <person name="Wu L."/>
            <person name="Ma J."/>
        </authorList>
    </citation>
    <scope>NUCLEOTIDE SEQUENCE [LARGE SCALE GENOMIC DNA]</scope>
    <source>
        <strain evidence="10">JCM 15442</strain>
    </source>
</reference>
<evidence type="ECO:0000256" key="2">
    <source>
        <dbReference type="ARBA" id="ARBA00022438"/>
    </source>
</evidence>
<dbReference type="NCBIfam" id="TIGR00500">
    <property type="entry name" value="met_pdase_I"/>
    <property type="match status" value="1"/>
</dbReference>
<evidence type="ECO:0000313" key="9">
    <source>
        <dbReference type="EMBL" id="GGL68366.1"/>
    </source>
</evidence>
<dbReference type="EMBL" id="BMOL01000001">
    <property type="protein sequence ID" value="GGL68366.1"/>
    <property type="molecule type" value="Genomic_DNA"/>
</dbReference>
<feature type="binding site" evidence="6">
    <location>
        <position position="76"/>
    </location>
    <ligand>
        <name>substrate</name>
    </ligand>
</feature>
<feature type="binding site" evidence="6">
    <location>
        <position position="93"/>
    </location>
    <ligand>
        <name>a divalent metal cation</name>
        <dbReference type="ChEBI" id="CHEBI:60240"/>
        <label>1</label>
    </ligand>
</feature>
<evidence type="ECO:0000256" key="3">
    <source>
        <dbReference type="ARBA" id="ARBA00022670"/>
    </source>
</evidence>
<comment type="catalytic activity">
    <reaction evidence="6 7">
        <text>Release of N-terminal amino acids, preferentially methionine, from peptides and arylamides.</text>
        <dbReference type="EC" id="3.4.11.18"/>
    </reaction>
</comment>
<feature type="binding site" evidence="6">
    <location>
        <position position="104"/>
    </location>
    <ligand>
        <name>a divalent metal cation</name>
        <dbReference type="ChEBI" id="CHEBI:60240"/>
        <label>2</label>
        <note>catalytic</note>
    </ligand>
</feature>
<comment type="function">
    <text evidence="1 6">Removes the N-terminal methionine from nascent proteins. The N-terminal methionine is often cleaved when the second residue in the primary sequence is small and uncharged (Met-Ala-, Cys, Gly, Pro, Ser, Thr, or Val). Requires deformylation of the N(alpha)-formylated initiator methionine before it can be hydrolyzed.</text>
</comment>
<dbReference type="GO" id="GO:0004177">
    <property type="term" value="F:aminopeptidase activity"/>
    <property type="evidence" value="ECO:0007669"/>
    <property type="project" value="UniProtKB-KW"/>
</dbReference>
<feature type="binding site" evidence="6">
    <location>
        <position position="232"/>
    </location>
    <ligand>
        <name>a divalent metal cation</name>
        <dbReference type="ChEBI" id="CHEBI:60240"/>
        <label>1</label>
    </ligand>
</feature>
<comment type="subunit">
    <text evidence="6">Monomer.</text>
</comment>
<dbReference type="PANTHER" id="PTHR43330:SF13">
    <property type="entry name" value="METHIONINE AMINOPEPTIDASE 2"/>
    <property type="match status" value="1"/>
</dbReference>
<protein>
    <recommendedName>
        <fullName evidence="6 7">Methionine aminopeptidase</fullName>
        <shortName evidence="6">MAP</shortName>
        <shortName evidence="6">MetAP</shortName>
        <ecNumber evidence="6 7">3.4.11.18</ecNumber>
    </recommendedName>
    <alternativeName>
        <fullName evidence="6">Peptidase M</fullName>
    </alternativeName>
</protein>
<dbReference type="InterPro" id="IPR001714">
    <property type="entry name" value="Pept_M24_MAP"/>
</dbReference>
<gene>
    <name evidence="6 9" type="primary">map</name>
    <name evidence="9" type="ORF">GCM10010840_03010</name>
</gene>
<feature type="binding site" evidence="6">
    <location>
        <position position="104"/>
    </location>
    <ligand>
        <name>a divalent metal cation</name>
        <dbReference type="ChEBI" id="CHEBI:60240"/>
        <label>1</label>
    </ligand>
</feature>
<evidence type="ECO:0000259" key="8">
    <source>
        <dbReference type="Pfam" id="PF00557"/>
    </source>
</evidence>
<name>A0ABQ2FZW1_9DEIO</name>
<dbReference type="Pfam" id="PF00557">
    <property type="entry name" value="Peptidase_M24"/>
    <property type="match status" value="1"/>
</dbReference>
<dbReference type="PRINTS" id="PR00599">
    <property type="entry name" value="MAPEPTIDASE"/>
</dbReference>
<comment type="cofactor">
    <cofactor evidence="6">
        <name>Co(2+)</name>
        <dbReference type="ChEBI" id="CHEBI:48828"/>
    </cofactor>
    <cofactor evidence="6">
        <name>Zn(2+)</name>
        <dbReference type="ChEBI" id="CHEBI:29105"/>
    </cofactor>
    <cofactor evidence="6">
        <name>Mn(2+)</name>
        <dbReference type="ChEBI" id="CHEBI:29035"/>
    </cofactor>
    <cofactor evidence="6">
        <name>Fe(2+)</name>
        <dbReference type="ChEBI" id="CHEBI:29033"/>
    </cofactor>
    <text evidence="6">Binds 2 divalent metal cations per subunit. Has a high-affinity and a low affinity metal-binding site. The true nature of the physiological cofactor is under debate. The enzyme is active with cobalt, zinc, manganese or divalent iron ions. Most likely, methionine aminopeptidases function as mononuclear Fe(2+)-metalloproteases under physiological conditions, and the catalytically relevant metal-binding site has been assigned to the histidine-containing high-affinity site.</text>
</comment>
<keyword evidence="5 6" id="KW-0378">Hydrolase</keyword>
<dbReference type="InterPro" id="IPR000994">
    <property type="entry name" value="Pept_M24"/>
</dbReference>
<accession>A0ABQ2FZW1</accession>
<evidence type="ECO:0000256" key="4">
    <source>
        <dbReference type="ARBA" id="ARBA00022723"/>
    </source>
</evidence>
<dbReference type="Proteomes" id="UP000639973">
    <property type="component" value="Unassembled WGS sequence"/>
</dbReference>
<dbReference type="RefSeq" id="WP_188968299.1">
    <property type="nucleotide sequence ID" value="NZ_BMOL01000001.1"/>
</dbReference>
<dbReference type="PANTHER" id="PTHR43330">
    <property type="entry name" value="METHIONINE AMINOPEPTIDASE"/>
    <property type="match status" value="1"/>
</dbReference>
<dbReference type="InterPro" id="IPR036005">
    <property type="entry name" value="Creatinase/aminopeptidase-like"/>
</dbReference>
<feature type="binding site" evidence="6">
    <location>
        <position position="232"/>
    </location>
    <ligand>
        <name>a divalent metal cation</name>
        <dbReference type="ChEBI" id="CHEBI:60240"/>
        <label>2</label>
        <note>catalytic</note>
    </ligand>
</feature>
<dbReference type="SUPFAM" id="SSF55920">
    <property type="entry name" value="Creatinase/aminopeptidase"/>
    <property type="match status" value="1"/>
</dbReference>
<comment type="caution">
    <text evidence="9">The sequence shown here is derived from an EMBL/GenBank/DDBJ whole genome shotgun (WGS) entry which is preliminary data.</text>
</comment>
<dbReference type="HAMAP" id="MF_01974">
    <property type="entry name" value="MetAP_1"/>
    <property type="match status" value="1"/>
</dbReference>
<keyword evidence="2 6" id="KW-0031">Aminopeptidase</keyword>
<feature type="binding site" evidence="6">
    <location>
        <position position="167"/>
    </location>
    <ligand>
        <name>a divalent metal cation</name>
        <dbReference type="ChEBI" id="CHEBI:60240"/>
        <label>2</label>
        <note>catalytic</note>
    </ligand>
</feature>
<dbReference type="EC" id="3.4.11.18" evidence="6 7"/>
<evidence type="ECO:0000256" key="5">
    <source>
        <dbReference type="ARBA" id="ARBA00022801"/>
    </source>
</evidence>
<evidence type="ECO:0000256" key="7">
    <source>
        <dbReference type="RuleBase" id="RU003653"/>
    </source>
</evidence>
<dbReference type="InterPro" id="IPR002467">
    <property type="entry name" value="Pept_M24A_MAP1"/>
</dbReference>
<keyword evidence="4 6" id="KW-0479">Metal-binding</keyword>
<keyword evidence="10" id="KW-1185">Reference proteome</keyword>
<feature type="binding site" evidence="6">
    <location>
        <position position="200"/>
    </location>
    <ligand>
        <name>a divalent metal cation</name>
        <dbReference type="ChEBI" id="CHEBI:60240"/>
        <label>2</label>
        <note>catalytic</note>
    </ligand>
</feature>
<evidence type="ECO:0000313" key="10">
    <source>
        <dbReference type="Proteomes" id="UP000639973"/>
    </source>
</evidence>
<comment type="similarity">
    <text evidence="6">Belongs to the peptidase M24A family. Methionine aminopeptidase type 1 subfamily.</text>
</comment>
<evidence type="ECO:0000256" key="1">
    <source>
        <dbReference type="ARBA" id="ARBA00002521"/>
    </source>
</evidence>
<dbReference type="CDD" id="cd01086">
    <property type="entry name" value="MetAP1"/>
    <property type="match status" value="1"/>
</dbReference>
<evidence type="ECO:0000256" key="6">
    <source>
        <dbReference type="HAMAP-Rule" id="MF_01974"/>
    </source>
</evidence>
<feature type="binding site" evidence="6">
    <location>
        <position position="174"/>
    </location>
    <ligand>
        <name>substrate</name>
    </ligand>
</feature>
<feature type="domain" description="Peptidase M24" evidence="8">
    <location>
        <begin position="11"/>
        <end position="238"/>
    </location>
</feature>